<protein>
    <submittedName>
        <fullName evidence="2">Uncharacterized protein</fullName>
    </submittedName>
</protein>
<dbReference type="OrthoDB" id="9795505at2"/>
<feature type="transmembrane region" description="Helical" evidence="1">
    <location>
        <begin position="81"/>
        <end position="101"/>
    </location>
</feature>
<keyword evidence="1" id="KW-0812">Transmembrane</keyword>
<dbReference type="eggNOG" id="ENOG502ZU8H">
    <property type="taxonomic scope" value="Bacteria"/>
</dbReference>
<organism evidence="2 3">
    <name type="scientific">Sulfitobacter donghicola DSW-25 = KCTC 12864 = JCM 14565</name>
    <dbReference type="NCBI Taxonomy" id="1300350"/>
    <lineage>
        <taxon>Bacteria</taxon>
        <taxon>Pseudomonadati</taxon>
        <taxon>Pseudomonadota</taxon>
        <taxon>Alphaproteobacteria</taxon>
        <taxon>Rhodobacterales</taxon>
        <taxon>Roseobacteraceae</taxon>
        <taxon>Sulfitobacter</taxon>
    </lineage>
</organism>
<evidence type="ECO:0000313" key="3">
    <source>
        <dbReference type="Proteomes" id="UP000027734"/>
    </source>
</evidence>
<dbReference type="Proteomes" id="UP000027734">
    <property type="component" value="Unassembled WGS sequence"/>
</dbReference>
<accession>A0A073IF68</accession>
<evidence type="ECO:0000256" key="1">
    <source>
        <dbReference type="SAM" id="Phobius"/>
    </source>
</evidence>
<dbReference type="AlphaFoldDB" id="A0A073IF68"/>
<feature type="transmembrane region" description="Helical" evidence="1">
    <location>
        <begin position="56"/>
        <end position="75"/>
    </location>
</feature>
<proteinExistence type="predicted"/>
<sequence>MASRLDDLFAQMRKLDHEIELEINRQRATFLYQVVDGRVVFAEDVKRQHEAAKEPILSYLSNASPLMILLTPIIYSVLIPFLILDLFVTLYQAICFPLFGIEKARRSDFMAFERKDLSYLNGIEKVNSMYGSYANGLLAYAADVAGRSEAHWCPIRHARRMQGQHVHYTNFMAYGDAEAYQRMKNNENEDQ</sequence>
<dbReference type="EMBL" id="JAMC01000008">
    <property type="protein sequence ID" value="KEJ88131.1"/>
    <property type="molecule type" value="Genomic_DNA"/>
</dbReference>
<evidence type="ECO:0000313" key="2">
    <source>
        <dbReference type="EMBL" id="KEJ88131.1"/>
    </source>
</evidence>
<comment type="caution">
    <text evidence="2">The sequence shown here is derived from an EMBL/GenBank/DDBJ whole genome shotgun (WGS) entry which is preliminary data.</text>
</comment>
<gene>
    <name evidence="2" type="ORF">DSW25_16945</name>
</gene>
<reference evidence="2 3" key="1">
    <citation type="submission" date="2014-01" db="EMBL/GenBank/DDBJ databases">
        <title>Sulfitobacter donghicola JCM 14565 Genome Sequencing.</title>
        <authorList>
            <person name="Lai Q."/>
            <person name="Hong Z."/>
        </authorList>
    </citation>
    <scope>NUCLEOTIDE SEQUENCE [LARGE SCALE GENOMIC DNA]</scope>
    <source>
        <strain evidence="2 3">JCM 14565</strain>
    </source>
</reference>
<keyword evidence="3" id="KW-1185">Reference proteome</keyword>
<keyword evidence="1" id="KW-1133">Transmembrane helix</keyword>
<dbReference type="RefSeq" id="WP_025057628.1">
    <property type="nucleotide sequence ID" value="NZ_JAMC01000008.1"/>
</dbReference>
<name>A0A073IF68_9RHOB</name>
<keyword evidence="1" id="KW-0472">Membrane</keyword>